<dbReference type="Proteomes" id="UP001501094">
    <property type="component" value="Unassembled WGS sequence"/>
</dbReference>
<feature type="transmembrane region" description="Helical" evidence="1">
    <location>
        <begin position="484"/>
        <end position="504"/>
    </location>
</feature>
<keyword evidence="1" id="KW-0472">Membrane</keyword>
<protein>
    <submittedName>
        <fullName evidence="2">Exporter of polyketide antibiotics</fullName>
    </submittedName>
</protein>
<gene>
    <name evidence="2" type="ORF">GCM10009751_15370</name>
</gene>
<dbReference type="EMBL" id="BAAANL010000003">
    <property type="protein sequence ID" value="GAA1858852.1"/>
    <property type="molecule type" value="Genomic_DNA"/>
</dbReference>
<proteinExistence type="predicted"/>
<feature type="transmembrane region" description="Helical" evidence="1">
    <location>
        <begin position="365"/>
        <end position="386"/>
    </location>
</feature>
<feature type="transmembrane region" description="Helical" evidence="1">
    <location>
        <begin position="260"/>
        <end position="281"/>
    </location>
</feature>
<organism evidence="2 3">
    <name type="scientific">Myceligenerans crystallogenes</name>
    <dbReference type="NCBI Taxonomy" id="316335"/>
    <lineage>
        <taxon>Bacteria</taxon>
        <taxon>Bacillati</taxon>
        <taxon>Actinomycetota</taxon>
        <taxon>Actinomycetes</taxon>
        <taxon>Micrococcales</taxon>
        <taxon>Promicromonosporaceae</taxon>
        <taxon>Myceligenerans</taxon>
    </lineage>
</organism>
<feature type="transmembrane region" description="Helical" evidence="1">
    <location>
        <begin position="524"/>
        <end position="548"/>
    </location>
</feature>
<feature type="transmembrane region" description="Helical" evidence="1">
    <location>
        <begin position="458"/>
        <end position="477"/>
    </location>
</feature>
<evidence type="ECO:0000256" key="1">
    <source>
        <dbReference type="SAM" id="Phobius"/>
    </source>
</evidence>
<evidence type="ECO:0000313" key="3">
    <source>
        <dbReference type="Proteomes" id="UP001501094"/>
    </source>
</evidence>
<feature type="transmembrane region" description="Helical" evidence="1">
    <location>
        <begin position="40"/>
        <end position="57"/>
    </location>
</feature>
<feature type="transmembrane region" description="Helical" evidence="1">
    <location>
        <begin position="209"/>
        <end position="226"/>
    </location>
</feature>
<accession>A0ABN2N9D9</accession>
<sequence length="556" mass="58402">MSAVVTAPRGGRTAASSSRSTLTGTGRLVRFMLRRDRLRLVIWTAVVVAVYAASFAPDGEYEVLRDDAEAREKRALVLSAPVMTMLAGPGYGLDDYTMGAAVANELILWLVLTLAVMSILQVVRHTRSEEESSRAELVRAGVVGRHAPPVAAMIVVTIWNVVIAAASWAVFVGMGLPARDSFAMVAGLALAALVYAAVALVAAQAMESGGGAIGVAFAVLGGTYFVRTLGDLQERHGGALSWFSPIAWVQQTRAFVDLRWWPLAWCAVAAVVLLVVAGMLASRRDFGAGLVAVRPGRAGARPFLRGPVALAWVRQRAGMLWTAFGLGVFWLATGTILEQVPEMGEALAENPLYARMMAGTEAEQIRAFAGMIGLFAATGAAAYAIVMGTQVKADEETGRAELVLARPVGRVRWLAANTLVTLLGAVFVLAVGILAMAWGAELTGLEAVGPGDFARLGVAYLPAVAVYAGLAVAVHGWAPRATGVVWAVFGWSLAVGILADVLGLPDQARALSPFWWVSDVLTEGAEWGHVAGLAGVAAVLLVLGLAGFRRRDVPSV</sequence>
<feature type="transmembrane region" description="Helical" evidence="1">
    <location>
        <begin position="182"/>
        <end position="202"/>
    </location>
</feature>
<dbReference type="RefSeq" id="WP_344101266.1">
    <property type="nucleotide sequence ID" value="NZ_BAAANL010000003.1"/>
</dbReference>
<feature type="transmembrane region" description="Helical" evidence="1">
    <location>
        <begin position="106"/>
        <end position="126"/>
    </location>
</feature>
<keyword evidence="3" id="KW-1185">Reference proteome</keyword>
<name>A0ABN2N9D9_9MICO</name>
<feature type="transmembrane region" description="Helical" evidence="1">
    <location>
        <begin position="414"/>
        <end position="438"/>
    </location>
</feature>
<evidence type="ECO:0000313" key="2">
    <source>
        <dbReference type="EMBL" id="GAA1858852.1"/>
    </source>
</evidence>
<keyword evidence="1" id="KW-0812">Transmembrane</keyword>
<feature type="transmembrane region" description="Helical" evidence="1">
    <location>
        <begin position="147"/>
        <end position="170"/>
    </location>
</feature>
<feature type="transmembrane region" description="Helical" evidence="1">
    <location>
        <begin position="319"/>
        <end position="337"/>
    </location>
</feature>
<keyword evidence="1" id="KW-1133">Transmembrane helix</keyword>
<reference evidence="2 3" key="1">
    <citation type="journal article" date="2019" name="Int. J. Syst. Evol. Microbiol.">
        <title>The Global Catalogue of Microorganisms (GCM) 10K type strain sequencing project: providing services to taxonomists for standard genome sequencing and annotation.</title>
        <authorList>
            <consortium name="The Broad Institute Genomics Platform"/>
            <consortium name="The Broad Institute Genome Sequencing Center for Infectious Disease"/>
            <person name="Wu L."/>
            <person name="Ma J."/>
        </authorList>
    </citation>
    <scope>NUCLEOTIDE SEQUENCE [LARGE SCALE GENOMIC DNA]</scope>
    <source>
        <strain evidence="2 3">JCM 14326</strain>
    </source>
</reference>
<comment type="caution">
    <text evidence="2">The sequence shown here is derived from an EMBL/GenBank/DDBJ whole genome shotgun (WGS) entry which is preliminary data.</text>
</comment>